<dbReference type="Pfam" id="PF26082">
    <property type="entry name" value="zf-C2H2_AcuF"/>
    <property type="match status" value="1"/>
</dbReference>
<dbReference type="GeneID" id="19400390"/>
<feature type="region of interest" description="Disordered" evidence="1">
    <location>
        <begin position="480"/>
        <end position="499"/>
    </location>
</feature>
<dbReference type="EMBL" id="KB908526">
    <property type="protein sequence ID" value="EOA88753.1"/>
    <property type="molecule type" value="Genomic_DNA"/>
</dbReference>
<gene>
    <name evidence="3" type="ORF">SETTUDRAFT_168010</name>
</gene>
<dbReference type="eggNOG" id="ENOG502SQ11">
    <property type="taxonomic scope" value="Eukaryota"/>
</dbReference>
<reference evidence="3 4" key="2">
    <citation type="journal article" date="2013" name="PLoS Genet.">
        <title>Comparative genome structure, secondary metabolite, and effector coding capacity across Cochliobolus pathogens.</title>
        <authorList>
            <person name="Condon B.J."/>
            <person name="Leng Y."/>
            <person name="Wu D."/>
            <person name="Bushley K.E."/>
            <person name="Ohm R.A."/>
            <person name="Otillar R."/>
            <person name="Martin J."/>
            <person name="Schackwitz W."/>
            <person name="Grimwood J."/>
            <person name="MohdZainudin N."/>
            <person name="Xue C."/>
            <person name="Wang R."/>
            <person name="Manning V.A."/>
            <person name="Dhillon B."/>
            <person name="Tu Z.J."/>
            <person name="Steffenson B.J."/>
            <person name="Salamov A."/>
            <person name="Sun H."/>
            <person name="Lowry S."/>
            <person name="LaButti K."/>
            <person name="Han J."/>
            <person name="Copeland A."/>
            <person name="Lindquist E."/>
            <person name="Barry K."/>
            <person name="Schmutz J."/>
            <person name="Baker S.E."/>
            <person name="Ciuffetti L.M."/>
            <person name="Grigoriev I.V."/>
            <person name="Zhong S."/>
            <person name="Turgeon B.G."/>
        </authorList>
    </citation>
    <scope>NUCLEOTIDE SEQUENCE [LARGE SCALE GENOMIC DNA]</scope>
    <source>
        <strain evidence="4">28A</strain>
    </source>
</reference>
<protein>
    <recommendedName>
        <fullName evidence="2">Oxidoreductase acuF-like C2H2 type zinc-finger domain-containing protein</fullName>
    </recommendedName>
</protein>
<dbReference type="AlphaFoldDB" id="R0K6Y3"/>
<feature type="compositionally biased region" description="Basic and acidic residues" evidence="1">
    <location>
        <begin position="10"/>
        <end position="23"/>
    </location>
</feature>
<dbReference type="PANTHER" id="PTHR35391">
    <property type="entry name" value="C2H2-TYPE DOMAIN-CONTAINING PROTEIN-RELATED"/>
    <property type="match status" value="1"/>
</dbReference>
<feature type="region of interest" description="Disordered" evidence="1">
    <location>
        <begin position="148"/>
        <end position="171"/>
    </location>
</feature>
<dbReference type="PANTHER" id="PTHR35391:SF7">
    <property type="entry name" value="C2H2-TYPE DOMAIN-CONTAINING PROTEIN"/>
    <property type="match status" value="1"/>
</dbReference>
<evidence type="ECO:0000313" key="3">
    <source>
        <dbReference type="EMBL" id="EOA88753.1"/>
    </source>
</evidence>
<dbReference type="HOGENOM" id="CLU_406061_0_0_1"/>
<keyword evidence="4" id="KW-1185">Reference proteome</keyword>
<organism evidence="3 4">
    <name type="scientific">Exserohilum turcicum (strain 28A)</name>
    <name type="common">Northern leaf blight fungus</name>
    <name type="synonym">Setosphaeria turcica</name>
    <dbReference type="NCBI Taxonomy" id="671987"/>
    <lineage>
        <taxon>Eukaryota</taxon>
        <taxon>Fungi</taxon>
        <taxon>Dikarya</taxon>
        <taxon>Ascomycota</taxon>
        <taxon>Pezizomycotina</taxon>
        <taxon>Dothideomycetes</taxon>
        <taxon>Pleosporomycetidae</taxon>
        <taxon>Pleosporales</taxon>
        <taxon>Pleosporineae</taxon>
        <taxon>Pleosporaceae</taxon>
        <taxon>Exserohilum</taxon>
    </lineage>
</organism>
<proteinExistence type="predicted"/>
<feature type="compositionally biased region" description="Acidic residues" evidence="1">
    <location>
        <begin position="151"/>
        <end position="168"/>
    </location>
</feature>
<name>R0K6Y3_EXST2</name>
<dbReference type="Proteomes" id="UP000016935">
    <property type="component" value="Unassembled WGS sequence"/>
</dbReference>
<feature type="domain" description="Oxidoreductase acuF-like C2H2 type zinc-finger" evidence="2">
    <location>
        <begin position="319"/>
        <end position="346"/>
    </location>
</feature>
<feature type="region of interest" description="Disordered" evidence="1">
    <location>
        <begin position="563"/>
        <end position="624"/>
    </location>
</feature>
<dbReference type="RefSeq" id="XP_008023433.1">
    <property type="nucleotide sequence ID" value="XM_008025242.1"/>
</dbReference>
<accession>R0K6Y3</accession>
<dbReference type="OrthoDB" id="20872at2759"/>
<dbReference type="InterPro" id="IPR058925">
    <property type="entry name" value="zf-C2H2_AcuF"/>
</dbReference>
<sequence>MTSAPASPHPSKDRIEQWREETSLTPERSHGIFARISDTCLGLLRILIQKSNSTWIATAEKRTLRQCHSMLQLWEHGHGVTEGKLDDHLERSTEVRQAAIEILVHLLGCLLEGTSMFVLPHTNDEFIIHQCTLASELYSQRGWFLKAGDESSSESEDEGEDEDVEDDDPSRRVHAMVRRVKTYTNCIMGLGAALECPAPDDTHDNKPGLTGVESRSAHDYHTDLIQAKYPAADIQLLQILGQISWSRFLRMQQERDHNTAASATKSIGPVSEFHDSGIGTSLPNTQSSYAESTVSFMTSISCGERVRIPPLPVQGKKGLPFDCVACGKSVRATNNREWRKHLYADLQPYTCFYRDCEFNTKPFSSRQVWADHLDLEHKFGPAWGEVQCPLCSSATGTGKNTILTHFARHMEDIALVALPPAVESDDESDASVQSSDSIIEDRGSLLVESIRFAQQRIIDLSTLENEDLVDEFRDKKKKKKRGVVVEEAAPPEEPTNNDEFFDLAKDEDTKELLTELEEPTRKEEKAATAAAADSGWSFWGTSHRKTKIDPQKADMPVQRTLISVPDVEPEAEPEPEPIRIPAGKEASAPRSKDKAASPEDPASDVAASKPTLGHSPSPPPSPPPIPCRYSSHHFKIIKSDTALVVWMCNRCHSGPFTWIYECDICRVKICRPCAAKS</sequence>
<feature type="region of interest" description="Disordered" evidence="1">
    <location>
        <begin position="1"/>
        <end position="23"/>
    </location>
</feature>
<dbReference type="STRING" id="671987.R0K6Y3"/>
<evidence type="ECO:0000313" key="4">
    <source>
        <dbReference type="Proteomes" id="UP000016935"/>
    </source>
</evidence>
<evidence type="ECO:0000259" key="2">
    <source>
        <dbReference type="Pfam" id="PF26082"/>
    </source>
</evidence>
<evidence type="ECO:0000256" key="1">
    <source>
        <dbReference type="SAM" id="MobiDB-lite"/>
    </source>
</evidence>
<reference evidence="3 4" key="1">
    <citation type="journal article" date="2012" name="PLoS Pathog.">
        <title>Diverse lifestyles and strategies of plant pathogenesis encoded in the genomes of eighteen Dothideomycetes fungi.</title>
        <authorList>
            <person name="Ohm R.A."/>
            <person name="Feau N."/>
            <person name="Henrissat B."/>
            <person name="Schoch C.L."/>
            <person name="Horwitz B.A."/>
            <person name="Barry K.W."/>
            <person name="Condon B.J."/>
            <person name="Copeland A.C."/>
            <person name="Dhillon B."/>
            <person name="Glaser F."/>
            <person name="Hesse C.N."/>
            <person name="Kosti I."/>
            <person name="LaButti K."/>
            <person name="Lindquist E.A."/>
            <person name="Lucas S."/>
            <person name="Salamov A.A."/>
            <person name="Bradshaw R.E."/>
            <person name="Ciuffetti L."/>
            <person name="Hamelin R.C."/>
            <person name="Kema G.H.J."/>
            <person name="Lawrence C."/>
            <person name="Scott J.A."/>
            <person name="Spatafora J.W."/>
            <person name="Turgeon B.G."/>
            <person name="de Wit P.J.G.M."/>
            <person name="Zhong S."/>
            <person name="Goodwin S.B."/>
            <person name="Grigoriev I.V."/>
        </authorList>
    </citation>
    <scope>NUCLEOTIDE SEQUENCE [LARGE SCALE GENOMIC DNA]</scope>
    <source>
        <strain evidence="4">28A</strain>
    </source>
</reference>